<evidence type="ECO:0000259" key="1">
    <source>
        <dbReference type="PROSITE" id="PS50878"/>
    </source>
</evidence>
<dbReference type="CDD" id="cd01646">
    <property type="entry name" value="RT_Bac_retron_I"/>
    <property type="match status" value="1"/>
</dbReference>
<feature type="domain" description="Reverse transcriptase" evidence="1">
    <location>
        <begin position="1"/>
        <end position="271"/>
    </location>
</feature>
<name>A0A0F9GTV5_9ZZZZ</name>
<protein>
    <recommendedName>
        <fullName evidence="1">Reverse transcriptase domain-containing protein</fullName>
    </recommendedName>
</protein>
<dbReference type="Pfam" id="PF00078">
    <property type="entry name" value="RVT_1"/>
    <property type="match status" value="1"/>
</dbReference>
<dbReference type="SUPFAM" id="SSF56672">
    <property type="entry name" value="DNA/RNA polymerases"/>
    <property type="match status" value="1"/>
</dbReference>
<dbReference type="PROSITE" id="PS50878">
    <property type="entry name" value="RT_POL"/>
    <property type="match status" value="1"/>
</dbReference>
<evidence type="ECO:0000313" key="2">
    <source>
        <dbReference type="EMBL" id="KKL94111.1"/>
    </source>
</evidence>
<dbReference type="AlphaFoldDB" id="A0A0F9GTV5"/>
<reference evidence="2" key="1">
    <citation type="journal article" date="2015" name="Nature">
        <title>Complex archaea that bridge the gap between prokaryotes and eukaryotes.</title>
        <authorList>
            <person name="Spang A."/>
            <person name="Saw J.H."/>
            <person name="Jorgensen S.L."/>
            <person name="Zaremba-Niedzwiedzka K."/>
            <person name="Martijn J."/>
            <person name="Lind A.E."/>
            <person name="van Eijk R."/>
            <person name="Schleper C."/>
            <person name="Guy L."/>
            <person name="Ettema T.J."/>
        </authorList>
    </citation>
    <scope>NUCLEOTIDE SEQUENCE</scope>
</reference>
<organism evidence="2">
    <name type="scientific">marine sediment metagenome</name>
    <dbReference type="NCBI Taxonomy" id="412755"/>
    <lineage>
        <taxon>unclassified sequences</taxon>
        <taxon>metagenomes</taxon>
        <taxon>ecological metagenomes</taxon>
    </lineage>
</organism>
<dbReference type="EMBL" id="LAZR01019011">
    <property type="protein sequence ID" value="KKL94111.1"/>
    <property type="molecule type" value="Genomic_DNA"/>
</dbReference>
<accession>A0A0F9GTV5</accession>
<dbReference type="InterPro" id="IPR000477">
    <property type="entry name" value="RT_dom"/>
</dbReference>
<dbReference type="InterPro" id="IPR043502">
    <property type="entry name" value="DNA/RNA_pol_sf"/>
</dbReference>
<sequence>MRENALEANECSDLPMMPSPYSEASIRQHFRVGDSGKWKVDVESDIDSIAISASGRAMAEAPALVINSQIDKSGKTIYSAGDIETDLILRATYKRIMRQRSVVLPNRESIVSGIIEATSEASPYLVTKCDIRAFYESLNAEPIVREILVDTRVSPDLKSVLRAIYTAAGIPTSVTPRGLAISTVFAELSLKSFDSHIRKTPGVHRYFRYADDIIVFSLPNTPILSTIQDELRSIGLELNEKTENQEVRTNPPPTSVGDSVVAGYSYLGYEFSPLEGVNKYKTREFDVSIASVKIKKRMTRMFLALHAFRRDGNGALLRDRLTYLSTNRSVYKTKHTRGARKQKIRTGIHYNHSRCGHYPSSKKGRVQVAHNARELVKVDSTLKTVLKSSEFAPRVAALPIGLQNEIHKVSFAQGYKKRLMKKFTRERVGKICKVWGHE</sequence>
<proteinExistence type="predicted"/>
<comment type="caution">
    <text evidence="2">The sequence shown here is derived from an EMBL/GenBank/DDBJ whole genome shotgun (WGS) entry which is preliminary data.</text>
</comment>
<gene>
    <name evidence="2" type="ORF">LCGC14_1867960</name>
</gene>
<dbReference type="NCBIfam" id="NF041747">
    <property type="entry name" value="Drt3a"/>
    <property type="match status" value="1"/>
</dbReference>